<feature type="domain" description="DUF4131" evidence="8">
    <location>
        <begin position="25"/>
        <end position="177"/>
    </location>
</feature>
<dbReference type="GO" id="GO:0005886">
    <property type="term" value="C:plasma membrane"/>
    <property type="evidence" value="ECO:0007669"/>
    <property type="project" value="UniProtKB-SubCell"/>
</dbReference>
<proteinExistence type="predicted"/>
<dbReference type="Pfam" id="PF03772">
    <property type="entry name" value="Competence"/>
    <property type="match status" value="1"/>
</dbReference>
<dbReference type="PANTHER" id="PTHR30619:SF7">
    <property type="entry name" value="BETA-LACTAMASE DOMAIN PROTEIN"/>
    <property type="match status" value="1"/>
</dbReference>
<evidence type="ECO:0000256" key="5">
    <source>
        <dbReference type="ARBA" id="ARBA00023136"/>
    </source>
</evidence>
<feature type="transmembrane region" description="Helical" evidence="6">
    <location>
        <begin position="341"/>
        <end position="362"/>
    </location>
</feature>
<feature type="transmembrane region" description="Helical" evidence="6">
    <location>
        <begin position="440"/>
        <end position="462"/>
    </location>
</feature>
<keyword evidence="4 6" id="KW-1133">Transmembrane helix</keyword>
<evidence type="ECO:0000256" key="6">
    <source>
        <dbReference type="SAM" id="Phobius"/>
    </source>
</evidence>
<dbReference type="InterPro" id="IPR004477">
    <property type="entry name" value="ComEC_N"/>
</dbReference>
<keyword evidence="3 6" id="KW-0812">Transmembrane</keyword>
<dbReference type="InterPro" id="IPR025405">
    <property type="entry name" value="DUF4131"/>
</dbReference>
<keyword evidence="5 6" id="KW-0472">Membrane</keyword>
<dbReference type="InterPro" id="IPR052159">
    <property type="entry name" value="Competence_DNA_uptake"/>
</dbReference>
<evidence type="ECO:0000313" key="9">
    <source>
        <dbReference type="EMBL" id="PIP22918.1"/>
    </source>
</evidence>
<feature type="transmembrane region" description="Helical" evidence="6">
    <location>
        <begin position="6"/>
        <end position="24"/>
    </location>
</feature>
<sequence length="504" mass="56699">MTASKIFLYLCFAFIIGIFAGSFFNIPWLFLPIFLILGLAVISIFWKYKKITVFGFCVLFSALGFWREQFFESGIKDNELAMLNDSQEKIVVIGTVVKEPDIRETNIKLTIRNEKTKSLILATVSRYPEYHYGDELKLIGLLEAPFEPAGLSSGGNYKDYLAKDGIYSVMYFPKVELLKEKNYTDIFSIIFGKVLEFKKSLGEVMRQNIPPPQSSLLAAIILGDQSVMSGELKDKLNITGVRHITSVSGMNIVILSGVLMWLGIALGLWRGQAFYFAIIMIILYIFLVGAPASAVRAGIMGGLFLLAQKVGRLSVAGRMLAMAATFMLTENPLLLKSDTGFQLSFMATFGMIYCMPIIQQWFDKIRNPELSPFKEIAVSIKSLLAMTMAAQVFTLPILIYSFGYFSQVSPITNILIVPLLSYIMILGIVFALIGIIWPWLGWVLSLPVWALLTFAVGVIDYFSQAGWASRTLEISWIWLAISYLILGYITWRLNKFYSVPKFLR</sequence>
<accession>A0A2G9YUK2</accession>
<feature type="transmembrane region" description="Helical" evidence="6">
    <location>
        <begin position="252"/>
        <end position="269"/>
    </location>
</feature>
<feature type="transmembrane region" description="Helical" evidence="6">
    <location>
        <begin position="275"/>
        <end position="298"/>
    </location>
</feature>
<feature type="transmembrane region" description="Helical" evidence="6">
    <location>
        <begin position="29"/>
        <end position="45"/>
    </location>
</feature>
<evidence type="ECO:0000259" key="8">
    <source>
        <dbReference type="Pfam" id="PF13567"/>
    </source>
</evidence>
<feature type="transmembrane region" description="Helical" evidence="6">
    <location>
        <begin position="474"/>
        <end position="494"/>
    </location>
</feature>
<keyword evidence="2" id="KW-1003">Cell membrane</keyword>
<evidence type="ECO:0000256" key="2">
    <source>
        <dbReference type="ARBA" id="ARBA00022475"/>
    </source>
</evidence>
<evidence type="ECO:0000259" key="7">
    <source>
        <dbReference type="Pfam" id="PF03772"/>
    </source>
</evidence>
<evidence type="ECO:0000256" key="4">
    <source>
        <dbReference type="ARBA" id="ARBA00022989"/>
    </source>
</evidence>
<protein>
    <recommendedName>
        <fullName evidence="11">ComEC/Rec2-related protein domain-containing protein</fullName>
    </recommendedName>
</protein>
<dbReference type="EMBL" id="PCRO01000018">
    <property type="protein sequence ID" value="PIP22918.1"/>
    <property type="molecule type" value="Genomic_DNA"/>
</dbReference>
<evidence type="ECO:0000313" key="10">
    <source>
        <dbReference type="Proteomes" id="UP000229976"/>
    </source>
</evidence>
<comment type="subcellular location">
    <subcellularLocation>
        <location evidence="1">Cell membrane</location>
        <topology evidence="1">Multi-pass membrane protein</topology>
    </subcellularLocation>
</comment>
<evidence type="ECO:0008006" key="11">
    <source>
        <dbReference type="Google" id="ProtNLM"/>
    </source>
</evidence>
<dbReference type="Proteomes" id="UP000229976">
    <property type="component" value="Unassembled WGS sequence"/>
</dbReference>
<evidence type="ECO:0000256" key="1">
    <source>
        <dbReference type="ARBA" id="ARBA00004651"/>
    </source>
</evidence>
<dbReference type="PANTHER" id="PTHR30619">
    <property type="entry name" value="DNA INTERNALIZATION/COMPETENCE PROTEIN COMEC/REC2"/>
    <property type="match status" value="1"/>
</dbReference>
<dbReference type="AlphaFoldDB" id="A0A2G9YUK2"/>
<dbReference type="NCBIfam" id="TIGR00360">
    <property type="entry name" value="ComEC_N-term"/>
    <property type="match status" value="1"/>
</dbReference>
<feature type="transmembrane region" description="Helical" evidence="6">
    <location>
        <begin position="411"/>
        <end position="433"/>
    </location>
</feature>
<name>A0A2G9YUK2_9BACT</name>
<organism evidence="9 10">
    <name type="scientific">Candidatus Nealsonbacteria bacterium CG23_combo_of_CG06-09_8_20_14_all_39_17</name>
    <dbReference type="NCBI Taxonomy" id="1974722"/>
    <lineage>
        <taxon>Bacteria</taxon>
        <taxon>Candidatus Nealsoniibacteriota</taxon>
    </lineage>
</organism>
<comment type="caution">
    <text evidence="9">The sequence shown here is derived from an EMBL/GenBank/DDBJ whole genome shotgun (WGS) entry which is preliminary data.</text>
</comment>
<evidence type="ECO:0000256" key="3">
    <source>
        <dbReference type="ARBA" id="ARBA00022692"/>
    </source>
</evidence>
<reference evidence="9 10" key="1">
    <citation type="submission" date="2017-09" db="EMBL/GenBank/DDBJ databases">
        <title>Depth-based differentiation of microbial function through sediment-hosted aquifers and enrichment of novel symbionts in the deep terrestrial subsurface.</title>
        <authorList>
            <person name="Probst A.J."/>
            <person name="Ladd B."/>
            <person name="Jarett J.K."/>
            <person name="Geller-Mcgrath D.E."/>
            <person name="Sieber C.M."/>
            <person name="Emerson J.B."/>
            <person name="Anantharaman K."/>
            <person name="Thomas B.C."/>
            <person name="Malmstrom R."/>
            <person name="Stieglmeier M."/>
            <person name="Klingl A."/>
            <person name="Woyke T."/>
            <person name="Ryan C.M."/>
            <person name="Banfield J.F."/>
        </authorList>
    </citation>
    <scope>NUCLEOTIDE SEQUENCE [LARGE SCALE GENOMIC DNA]</scope>
    <source>
        <strain evidence="9">CG23_combo_of_CG06-09_8_20_14_all_39_17</strain>
    </source>
</reference>
<feature type="transmembrane region" description="Helical" evidence="6">
    <location>
        <begin position="383"/>
        <end position="405"/>
    </location>
</feature>
<gene>
    <name evidence="9" type="ORF">COX37_01425</name>
</gene>
<dbReference type="Pfam" id="PF13567">
    <property type="entry name" value="DUF4131"/>
    <property type="match status" value="1"/>
</dbReference>
<feature type="domain" description="ComEC/Rec2-related protein" evidence="7">
    <location>
        <begin position="220"/>
        <end position="491"/>
    </location>
</feature>